<dbReference type="GO" id="GO:0051301">
    <property type="term" value="P:cell division"/>
    <property type="evidence" value="ECO:0007669"/>
    <property type="project" value="UniProtKB-KW"/>
</dbReference>
<proteinExistence type="predicted"/>
<keyword evidence="2" id="KW-0131">Cell cycle</keyword>
<reference evidence="4" key="1">
    <citation type="journal article" date="2007" name="PLoS ONE">
        <title>The first genome sequence of an elite grapevine cultivar (Pinot noir Vitis vinifera L.): coping with a highly heterozygous genome.</title>
        <authorList>
            <person name="Velasco R."/>
            <person name="Zharkikh A."/>
            <person name="Troggio M."/>
            <person name="Cartwright D.A."/>
            <person name="Cestaro A."/>
            <person name="Pruss D."/>
            <person name="Pindo M."/>
            <person name="FitzGerald L.M."/>
            <person name="Vezzulli S."/>
            <person name="Reid J."/>
            <person name="Malacarne G."/>
            <person name="Iliev D."/>
            <person name="Coppola G."/>
            <person name="Wardell B."/>
            <person name="Micheletti D."/>
            <person name="Macalma T."/>
            <person name="Facci M."/>
            <person name="Mitchell J.T."/>
            <person name="Perazzolli M."/>
            <person name="Eldredge G."/>
            <person name="Gatto P."/>
            <person name="Oyzerski R."/>
            <person name="Moretto M."/>
            <person name="Gutin N."/>
            <person name="Stefanini M."/>
            <person name="Chen Y."/>
            <person name="Segala C."/>
            <person name="Davenport C."/>
            <person name="Dematte L."/>
            <person name="Mraz A."/>
            <person name="Battilana J."/>
            <person name="Stormo K."/>
            <person name="Costa F."/>
            <person name="Tao Q."/>
            <person name="Si-Ammour A."/>
            <person name="Harkins T."/>
            <person name="Lackey A."/>
            <person name="Perbost C."/>
            <person name="Taillon B."/>
            <person name="Stella A."/>
            <person name="Solovyev V."/>
            <person name="Fawcett J.A."/>
            <person name="Sterck L."/>
            <person name="Vandepoele K."/>
            <person name="Grando S.M."/>
            <person name="Toppo S."/>
            <person name="Moser C."/>
            <person name="Lanchbury J."/>
            <person name="Bogden R."/>
            <person name="Skolnick M."/>
            <person name="Sgaramella V."/>
            <person name="Bhatnagar S.K."/>
            <person name="Fontana P."/>
            <person name="Gutin A."/>
            <person name="Van de Peer Y."/>
            <person name="Salamini F."/>
            <person name="Viola R."/>
        </authorList>
    </citation>
    <scope>NUCLEOTIDE SEQUENCE</scope>
</reference>
<organism evidence="4">
    <name type="scientific">Vitis vinifera</name>
    <name type="common">Grape</name>
    <dbReference type="NCBI Taxonomy" id="29760"/>
    <lineage>
        <taxon>Eukaryota</taxon>
        <taxon>Viridiplantae</taxon>
        <taxon>Streptophyta</taxon>
        <taxon>Embryophyta</taxon>
        <taxon>Tracheophyta</taxon>
        <taxon>Spermatophyta</taxon>
        <taxon>Magnoliopsida</taxon>
        <taxon>eudicotyledons</taxon>
        <taxon>Gunneridae</taxon>
        <taxon>Pentapetalae</taxon>
        <taxon>rosids</taxon>
        <taxon>Vitales</taxon>
        <taxon>Vitaceae</taxon>
        <taxon>Viteae</taxon>
        <taxon>Vitis</taxon>
    </lineage>
</organism>
<dbReference type="ExpressionAtlas" id="A5BF67">
    <property type="expression patterns" value="baseline and differential"/>
</dbReference>
<dbReference type="SUPFAM" id="SSF47954">
    <property type="entry name" value="Cyclin-like"/>
    <property type="match status" value="1"/>
</dbReference>
<dbReference type="Pfam" id="PF00134">
    <property type="entry name" value="Cyclin_N"/>
    <property type="match status" value="1"/>
</dbReference>
<sequence>MILLGPVGLIPAQTVRRGLCTRFNPTCLSVRLLLLRCAWFRRNLLQDTLMLLCPFKSRAKFERSYVYSVHINGGLSDLTIGYLRLGKGLDLVDGTRLTSSFHRPDLFGLTINKGNALDYAFPTNGCNLEHLHLEPLKVTMSEQLRRNPSQHGIARDAISLYMPEEPQCSARKWYFSIQEIENHSPSRKDGIDPKKEAQSRKLYCSFLWELGMKLKVPQVAIATALMLCHRFYLRQSLAKNDWQLVASVVMFLLENPCSNCWIIQPV</sequence>
<evidence type="ECO:0000259" key="3">
    <source>
        <dbReference type="Pfam" id="PF00134"/>
    </source>
</evidence>
<dbReference type="AlphaFoldDB" id="A5BF67"/>
<feature type="domain" description="Cyclin N-terminal" evidence="3">
    <location>
        <begin position="177"/>
        <end position="252"/>
    </location>
</feature>
<dbReference type="GO" id="GO:0016538">
    <property type="term" value="F:cyclin-dependent protein serine/threonine kinase regulator activity"/>
    <property type="evidence" value="ECO:0007669"/>
    <property type="project" value="InterPro"/>
</dbReference>
<protein>
    <recommendedName>
        <fullName evidence="3">Cyclin N-terminal domain-containing protein</fullName>
    </recommendedName>
</protein>
<dbReference type="PANTHER" id="PTHR10026">
    <property type="entry name" value="CYCLIN"/>
    <property type="match status" value="1"/>
</dbReference>
<dbReference type="GO" id="GO:0006357">
    <property type="term" value="P:regulation of transcription by RNA polymerase II"/>
    <property type="evidence" value="ECO:0007669"/>
    <property type="project" value="InterPro"/>
</dbReference>
<accession>A5BF67</accession>
<evidence type="ECO:0000256" key="2">
    <source>
        <dbReference type="ARBA" id="ARBA00023306"/>
    </source>
</evidence>
<gene>
    <name evidence="4" type="ORF">VITISV_030030</name>
</gene>
<name>A5BF67_VITVI</name>
<dbReference type="Gene3D" id="1.10.472.10">
    <property type="entry name" value="Cyclin-like"/>
    <property type="match status" value="1"/>
</dbReference>
<evidence type="ECO:0000256" key="1">
    <source>
        <dbReference type="ARBA" id="ARBA00022618"/>
    </source>
</evidence>
<dbReference type="EMBL" id="AM457383">
    <property type="protein sequence ID" value="CAN70094.1"/>
    <property type="molecule type" value="Genomic_DNA"/>
</dbReference>
<dbReference type="InterPro" id="IPR036915">
    <property type="entry name" value="Cyclin-like_sf"/>
</dbReference>
<keyword evidence="1" id="KW-0132">Cell division</keyword>
<dbReference type="InterPro" id="IPR043198">
    <property type="entry name" value="Cyclin/Ssn8"/>
</dbReference>
<dbReference type="InterPro" id="IPR006671">
    <property type="entry name" value="Cyclin_N"/>
</dbReference>
<evidence type="ECO:0000313" key="4">
    <source>
        <dbReference type="EMBL" id="CAN70094.1"/>
    </source>
</evidence>